<gene>
    <name evidence="5" type="ORF">KBB96_09875</name>
</gene>
<reference evidence="5" key="1">
    <citation type="submission" date="2021-04" db="EMBL/GenBank/DDBJ databases">
        <title>Luteolibacter sp. 32A isolated from the skin of an Anderson's salamander (Ambystoma andersonii).</title>
        <authorList>
            <person name="Spergser J."/>
            <person name="Busse H.-J."/>
        </authorList>
    </citation>
    <scope>NUCLEOTIDE SEQUENCE</scope>
    <source>
        <strain evidence="5">32A</strain>
    </source>
</reference>
<evidence type="ECO:0000256" key="2">
    <source>
        <dbReference type="ARBA" id="ARBA00023125"/>
    </source>
</evidence>
<organism evidence="5 6">
    <name type="scientific">Luteolibacter ambystomatis</name>
    <dbReference type="NCBI Taxonomy" id="2824561"/>
    <lineage>
        <taxon>Bacteria</taxon>
        <taxon>Pseudomonadati</taxon>
        <taxon>Verrucomicrobiota</taxon>
        <taxon>Verrucomicrobiia</taxon>
        <taxon>Verrucomicrobiales</taxon>
        <taxon>Verrucomicrobiaceae</taxon>
        <taxon>Luteolibacter</taxon>
    </lineage>
</organism>
<sequence>MSQQACLKTRATTIARNRSLDFDRMTAKVTNVSAIKRVGAIEAAVAALRDMIETGKWADRLPGTRVLAVQLGVSQPTVQLALLELAEEGLLESGGERKAYRVKNRCVKSSPGNVPKARRVILLTHQALERTAESGRKVLETLHRLLMASDWDVEYRVVDFLHARAPHRNWDDVIGAEPGELVVALFGRPALAEWAIKRGVKIIFHGGVTGGFQVPMVAVKSSHLLTEAYQRLIELGHHRIVTPLCDRPPSYIESMREAVRSQLEAAGLPYSPAYHTPESKYLRQDVSWGIMESLFKRERPTALVLLDWRELVTTFCFLSCLGLKVPKDVSLVLLNDQVDAEWFLPRLARFKFPTYRMARRIKAWLEGKWEPNHMRATVPAEWVPGESLAPPPK</sequence>
<dbReference type="SMART" id="SM00345">
    <property type="entry name" value="HTH_GNTR"/>
    <property type="match status" value="1"/>
</dbReference>
<accession>A0A975J372</accession>
<dbReference type="Pfam" id="PF00392">
    <property type="entry name" value="GntR"/>
    <property type="match status" value="1"/>
</dbReference>
<keyword evidence="1" id="KW-0805">Transcription regulation</keyword>
<evidence type="ECO:0000259" key="4">
    <source>
        <dbReference type="SMART" id="SM00345"/>
    </source>
</evidence>
<dbReference type="InterPro" id="IPR046335">
    <property type="entry name" value="LacI/GalR-like_sensor"/>
</dbReference>
<evidence type="ECO:0000313" key="6">
    <source>
        <dbReference type="Proteomes" id="UP000676169"/>
    </source>
</evidence>
<dbReference type="InterPro" id="IPR036388">
    <property type="entry name" value="WH-like_DNA-bd_sf"/>
</dbReference>
<dbReference type="SUPFAM" id="SSF53822">
    <property type="entry name" value="Periplasmic binding protein-like I"/>
    <property type="match status" value="1"/>
</dbReference>
<feature type="domain" description="HTH gntR-type" evidence="4">
    <location>
        <begin position="44"/>
        <end position="102"/>
    </location>
</feature>
<dbReference type="Proteomes" id="UP000676169">
    <property type="component" value="Chromosome"/>
</dbReference>
<dbReference type="EMBL" id="CP073100">
    <property type="protein sequence ID" value="QUE53189.1"/>
    <property type="molecule type" value="Genomic_DNA"/>
</dbReference>
<evidence type="ECO:0000313" key="5">
    <source>
        <dbReference type="EMBL" id="QUE53189.1"/>
    </source>
</evidence>
<dbReference type="Gene3D" id="3.40.50.2300">
    <property type="match status" value="1"/>
</dbReference>
<dbReference type="Gene3D" id="1.10.10.10">
    <property type="entry name" value="Winged helix-like DNA-binding domain superfamily/Winged helix DNA-binding domain"/>
    <property type="match status" value="1"/>
</dbReference>
<dbReference type="AlphaFoldDB" id="A0A975J372"/>
<keyword evidence="2" id="KW-0238">DNA-binding</keyword>
<evidence type="ECO:0000256" key="1">
    <source>
        <dbReference type="ARBA" id="ARBA00023015"/>
    </source>
</evidence>
<dbReference type="KEGG" id="lamb:KBB96_09875"/>
<keyword evidence="3" id="KW-0804">Transcription</keyword>
<dbReference type="InterPro" id="IPR036390">
    <property type="entry name" value="WH_DNA-bd_sf"/>
</dbReference>
<dbReference type="InterPro" id="IPR028082">
    <property type="entry name" value="Peripla_BP_I"/>
</dbReference>
<keyword evidence="6" id="KW-1185">Reference proteome</keyword>
<dbReference type="PRINTS" id="PR00035">
    <property type="entry name" value="HTHGNTR"/>
</dbReference>
<protein>
    <submittedName>
        <fullName evidence="5">Substrate-binding domain-containing protein</fullName>
    </submittedName>
</protein>
<dbReference type="GO" id="GO:0003677">
    <property type="term" value="F:DNA binding"/>
    <property type="evidence" value="ECO:0007669"/>
    <property type="project" value="UniProtKB-KW"/>
</dbReference>
<proteinExistence type="predicted"/>
<name>A0A975J372_9BACT</name>
<dbReference type="GO" id="GO:0003700">
    <property type="term" value="F:DNA-binding transcription factor activity"/>
    <property type="evidence" value="ECO:0007669"/>
    <property type="project" value="InterPro"/>
</dbReference>
<dbReference type="RefSeq" id="WP_211634533.1">
    <property type="nucleotide sequence ID" value="NZ_CP073100.1"/>
</dbReference>
<evidence type="ECO:0000256" key="3">
    <source>
        <dbReference type="ARBA" id="ARBA00023163"/>
    </source>
</evidence>
<dbReference type="Pfam" id="PF13377">
    <property type="entry name" value="Peripla_BP_3"/>
    <property type="match status" value="1"/>
</dbReference>
<dbReference type="InterPro" id="IPR000524">
    <property type="entry name" value="Tscrpt_reg_HTH_GntR"/>
</dbReference>
<dbReference type="SUPFAM" id="SSF46785">
    <property type="entry name" value="Winged helix' DNA-binding domain"/>
    <property type="match status" value="1"/>
</dbReference>